<dbReference type="Gene3D" id="3.30.1050.20">
    <property type="match status" value="1"/>
</dbReference>
<dbReference type="NCBIfam" id="TIGR03083">
    <property type="entry name" value="maleylpyruvate isomerase family mycothiol-dependent enzyme"/>
    <property type="match status" value="1"/>
</dbReference>
<dbReference type="SUPFAM" id="SSF55718">
    <property type="entry name" value="SCP-like"/>
    <property type="match status" value="1"/>
</dbReference>
<evidence type="ECO:0000256" key="1">
    <source>
        <dbReference type="SAM" id="MobiDB-lite"/>
    </source>
</evidence>
<organism evidence="3 4">
    <name type="scientific">Nonomuraea endophytica</name>
    <dbReference type="NCBI Taxonomy" id="714136"/>
    <lineage>
        <taxon>Bacteria</taxon>
        <taxon>Bacillati</taxon>
        <taxon>Actinomycetota</taxon>
        <taxon>Actinomycetes</taxon>
        <taxon>Streptosporangiales</taxon>
        <taxon>Streptosporangiaceae</taxon>
        <taxon>Nonomuraea</taxon>
    </lineage>
</organism>
<dbReference type="RefSeq" id="WP_184974077.1">
    <property type="nucleotide sequence ID" value="NZ_JACHIN010000022.1"/>
</dbReference>
<gene>
    <name evidence="3" type="ORF">HNR40_009785</name>
</gene>
<comment type="caution">
    <text evidence="3">The sequence shown here is derived from an EMBL/GenBank/DDBJ whole genome shotgun (WGS) entry which is preliminary data.</text>
</comment>
<feature type="region of interest" description="Disordered" evidence="1">
    <location>
        <begin position="235"/>
        <end position="258"/>
    </location>
</feature>
<dbReference type="InterPro" id="IPR024344">
    <property type="entry name" value="MDMPI_metal-binding"/>
</dbReference>
<keyword evidence="4" id="KW-1185">Reference proteome</keyword>
<evidence type="ECO:0000313" key="4">
    <source>
        <dbReference type="Proteomes" id="UP000568380"/>
    </source>
</evidence>
<proteinExistence type="predicted"/>
<dbReference type="GO" id="GO:0046872">
    <property type="term" value="F:metal ion binding"/>
    <property type="evidence" value="ECO:0007669"/>
    <property type="project" value="InterPro"/>
</dbReference>
<feature type="domain" description="Mycothiol-dependent maleylpyruvate isomerase metal-binding" evidence="2">
    <location>
        <begin position="12"/>
        <end position="147"/>
    </location>
</feature>
<dbReference type="EMBL" id="JACHIN010000022">
    <property type="protein sequence ID" value="MBB5084276.1"/>
    <property type="molecule type" value="Genomic_DNA"/>
</dbReference>
<keyword evidence="3" id="KW-0413">Isomerase</keyword>
<dbReference type="Proteomes" id="UP000568380">
    <property type="component" value="Unassembled WGS sequence"/>
</dbReference>
<evidence type="ECO:0000259" key="2">
    <source>
        <dbReference type="Pfam" id="PF11716"/>
    </source>
</evidence>
<dbReference type="InterPro" id="IPR034660">
    <property type="entry name" value="DinB/YfiT-like"/>
</dbReference>
<reference evidence="3 4" key="1">
    <citation type="submission" date="2020-08" db="EMBL/GenBank/DDBJ databases">
        <title>Genomic Encyclopedia of Type Strains, Phase IV (KMG-IV): sequencing the most valuable type-strain genomes for metagenomic binning, comparative biology and taxonomic classification.</title>
        <authorList>
            <person name="Goeker M."/>
        </authorList>
    </citation>
    <scope>NUCLEOTIDE SEQUENCE [LARGE SCALE GENOMIC DNA]</scope>
    <source>
        <strain evidence="3 4">DSM 45385</strain>
    </source>
</reference>
<name>A0A7W8AFT0_9ACTN</name>
<protein>
    <submittedName>
        <fullName evidence="3">Maleylpyruvate isomerase</fullName>
        <ecNumber evidence="3">5.2.1.4</ecNumber>
    </submittedName>
</protein>
<dbReference type="EC" id="5.2.1.4" evidence="3"/>
<dbReference type="InterPro" id="IPR036527">
    <property type="entry name" value="SCP2_sterol-bd_dom_sf"/>
</dbReference>
<accession>A0A7W8AFT0</accession>
<dbReference type="Pfam" id="PF11716">
    <property type="entry name" value="MDMPI_N"/>
    <property type="match status" value="1"/>
</dbReference>
<evidence type="ECO:0000313" key="3">
    <source>
        <dbReference type="EMBL" id="MBB5084276.1"/>
    </source>
</evidence>
<sequence length="258" mass="27559">MTVIPALHSEITAATNRLLATAAGLSPAELSAPSNLPGWTRGHVLAHLARNADGLLNLLAWARTGVETPQYASLADRIAGIEDGAGRTPAEHLADLEDGAVRLARAIREQPAQAWSGMVRALRPPWHPAWYVLVRRVRELEIHHADLGAGYGPADWPAAFVRRELHDCLASWPHDKSTVAEITLLGDPPDTWRDLGGTGRSLPAVAGGPVDVLAWLTGRSRGEGIRVVREGHAVPEPPPWLSLPAPPGLPAAPPDDYP</sequence>
<keyword evidence="3" id="KW-0670">Pyruvate</keyword>
<dbReference type="InterPro" id="IPR017517">
    <property type="entry name" value="Maleyloyr_isom"/>
</dbReference>
<dbReference type="AlphaFoldDB" id="A0A7W8AFT0"/>
<dbReference type="GO" id="GO:0050077">
    <property type="term" value="F:maleylpyruvate isomerase activity"/>
    <property type="evidence" value="ECO:0007669"/>
    <property type="project" value="UniProtKB-EC"/>
</dbReference>
<dbReference type="SUPFAM" id="SSF109854">
    <property type="entry name" value="DinB/YfiT-like putative metalloenzymes"/>
    <property type="match status" value="1"/>
</dbReference>
<dbReference type="Gene3D" id="1.20.120.450">
    <property type="entry name" value="dinb family like domain"/>
    <property type="match status" value="1"/>
</dbReference>